<dbReference type="AlphaFoldDB" id="A0A218WVF3"/>
<dbReference type="Pfam" id="PF00612">
    <property type="entry name" value="IQ"/>
    <property type="match status" value="2"/>
</dbReference>
<sequence length="434" mass="47464">MEAAPNSFSEALGTDVVAGAAQNIKRSCPSGVKFLRSFRSLKSTPSGMGRVTRWLRGFFGMNNDRQDVVDNVCPASSGNKREYKKWLSFNKPGKDLNTHSLSSDIPANGSSVVAQQEEHEEQQQQHSWQVNGMAMAATLDAAVATAEEAMAAAKAAVADAVAAVAVLRLSVDQRGGALSTMCGKEEVLAAVMIQSVFRGFLARKALRALRGLVRFQAVVRGYLVRKRVRTVLQCMQSLITTQTRVRSQRARQFIDKERQHPLENWSCPLKAVTNRQSIFCSKGHPGSSEISVGCPEMVKSDSIKPKSSHRLWTTDYVELSLGVGHPSGPSSFEISVDNSPKVVEISSVKPRSSRQLWATDSQELSPGVLTRGCGQPLDLELLQGKDYGSRFNSTCHSTHKLPNLAKREDYSGSGLAYNQKHDLNMKSFRAIVVP</sequence>
<dbReference type="InterPro" id="IPR000048">
    <property type="entry name" value="IQ_motif_EF-hand-BS"/>
</dbReference>
<evidence type="ECO:0000256" key="1">
    <source>
        <dbReference type="ARBA" id="ARBA00022860"/>
    </source>
</evidence>
<reference evidence="3" key="2">
    <citation type="submission" date="2017-06" db="EMBL/GenBank/DDBJ databases">
        <title>The pomegranate genome and the genomics of punicalagin biosynthesis.</title>
        <authorList>
            <person name="Xu C."/>
        </authorList>
    </citation>
    <scope>NUCLEOTIDE SEQUENCE [LARGE SCALE GENOMIC DNA]</scope>
    <source>
        <tissue evidence="3">Fresh leaf</tissue>
    </source>
</reference>
<evidence type="ECO:0000256" key="2">
    <source>
        <dbReference type="ARBA" id="ARBA00024341"/>
    </source>
</evidence>
<dbReference type="SMART" id="SM00015">
    <property type="entry name" value="IQ"/>
    <property type="match status" value="2"/>
</dbReference>
<evidence type="ECO:0000313" key="6">
    <source>
        <dbReference type="RefSeq" id="XP_031388961.1"/>
    </source>
</evidence>
<reference evidence="4" key="1">
    <citation type="journal article" date="2017" name="Plant J.">
        <title>The pomegranate (Punica granatum L.) genome and the genomics of punicalagin biosynthesis.</title>
        <authorList>
            <person name="Qin G."/>
            <person name="Xu C."/>
            <person name="Ming R."/>
            <person name="Tang H."/>
            <person name="Guyot R."/>
            <person name="Kramer E.M."/>
            <person name="Hu Y."/>
            <person name="Yi X."/>
            <person name="Qi Y."/>
            <person name="Xu X."/>
            <person name="Gao Z."/>
            <person name="Pan H."/>
            <person name="Jian J."/>
            <person name="Tian Y."/>
            <person name="Yue Z."/>
            <person name="Xu Y."/>
        </authorList>
    </citation>
    <scope>NUCLEOTIDE SEQUENCE [LARGE SCALE GENOMIC DNA]</scope>
    <source>
        <strain evidence="4">cv. Dabenzi</strain>
    </source>
</reference>
<reference evidence="5" key="3">
    <citation type="journal article" date="2020" name="Plant Biotechnol. J.">
        <title>The pomegranate (Punica granatum L.) draft genome dissects genetic divergence between soft- and hard-seeded cultivars.</title>
        <authorList>
            <person name="Luo X."/>
            <person name="Li H."/>
            <person name="Wu Z."/>
            <person name="Yao W."/>
            <person name="Zhao P."/>
            <person name="Cao D."/>
            <person name="Yu H."/>
            <person name="Li K."/>
            <person name="Poudel K."/>
            <person name="Zhao D."/>
            <person name="Zhang F."/>
            <person name="Xia X."/>
            <person name="Chen L."/>
            <person name="Wang Q."/>
            <person name="Jing D."/>
            <person name="Cao S."/>
        </authorList>
    </citation>
    <scope>NUCLEOTIDE SEQUENCE [LARGE SCALE GENOMIC DNA]</scope>
</reference>
<keyword evidence="5" id="KW-1185">Reference proteome</keyword>
<protein>
    <submittedName>
        <fullName evidence="6">Uncharacterized protein LOC116201716 isoform X1</fullName>
    </submittedName>
</protein>
<dbReference type="PANTHER" id="PTHR32295:SF10">
    <property type="entry name" value="PROTEIN IQ-DOMAIN 25"/>
    <property type="match status" value="1"/>
</dbReference>
<evidence type="ECO:0000313" key="5">
    <source>
        <dbReference type="Proteomes" id="UP000515151"/>
    </source>
</evidence>
<organism evidence="3 4">
    <name type="scientific">Punica granatum</name>
    <name type="common">Pomegranate</name>
    <dbReference type="NCBI Taxonomy" id="22663"/>
    <lineage>
        <taxon>Eukaryota</taxon>
        <taxon>Viridiplantae</taxon>
        <taxon>Streptophyta</taxon>
        <taxon>Embryophyta</taxon>
        <taxon>Tracheophyta</taxon>
        <taxon>Spermatophyta</taxon>
        <taxon>Magnoliopsida</taxon>
        <taxon>eudicotyledons</taxon>
        <taxon>Gunneridae</taxon>
        <taxon>Pentapetalae</taxon>
        <taxon>rosids</taxon>
        <taxon>malvids</taxon>
        <taxon>Myrtales</taxon>
        <taxon>Lythraceae</taxon>
        <taxon>Punica</taxon>
    </lineage>
</organism>
<dbReference type="EMBL" id="MTKT01003181">
    <property type="protein sequence ID" value="OWM76576.1"/>
    <property type="molecule type" value="Genomic_DNA"/>
</dbReference>
<dbReference type="Proteomes" id="UP000197138">
    <property type="component" value="Unassembled WGS sequence"/>
</dbReference>
<evidence type="ECO:0000313" key="4">
    <source>
        <dbReference type="Proteomes" id="UP000197138"/>
    </source>
</evidence>
<comment type="similarity">
    <text evidence="2">Belongs to the IQD family.</text>
</comment>
<gene>
    <name evidence="6" type="primary">LOC116201716</name>
    <name evidence="3" type="ORF">CDL15_Pgr005540</name>
</gene>
<proteinExistence type="inferred from homology"/>
<dbReference type="GeneID" id="116201716"/>
<dbReference type="PANTHER" id="PTHR32295">
    <property type="entry name" value="IQ-DOMAIN 5-RELATED"/>
    <property type="match status" value="1"/>
</dbReference>
<reference evidence="6" key="4">
    <citation type="submission" date="2025-04" db="UniProtKB">
        <authorList>
            <consortium name="RefSeq"/>
        </authorList>
    </citation>
    <scope>IDENTIFICATION</scope>
    <source>
        <tissue evidence="6">Leaf</tissue>
    </source>
</reference>
<dbReference type="Gene3D" id="1.20.5.190">
    <property type="match status" value="1"/>
</dbReference>
<dbReference type="GO" id="GO:0005516">
    <property type="term" value="F:calmodulin binding"/>
    <property type="evidence" value="ECO:0007669"/>
    <property type="project" value="UniProtKB-KW"/>
</dbReference>
<dbReference type="CDD" id="cd23767">
    <property type="entry name" value="IQCD"/>
    <property type="match status" value="1"/>
</dbReference>
<dbReference type="RefSeq" id="XP_031388961.1">
    <property type="nucleotide sequence ID" value="XM_031533101.1"/>
</dbReference>
<dbReference type="PROSITE" id="PS50096">
    <property type="entry name" value="IQ"/>
    <property type="match status" value="2"/>
</dbReference>
<evidence type="ECO:0000313" key="3">
    <source>
        <dbReference type="EMBL" id="OWM76576.1"/>
    </source>
</evidence>
<accession>A0A218WVF3</accession>
<dbReference type="Proteomes" id="UP000515151">
    <property type="component" value="Chromosome 3"/>
</dbReference>
<name>A0A218WVF3_PUNGR</name>
<keyword evidence="1" id="KW-0112">Calmodulin-binding</keyword>